<protein>
    <recommendedName>
        <fullName evidence="4 9">N-(5'-phosphoribosyl)anthranilate isomerase</fullName>
        <shortName evidence="9">PRAI</shortName>
        <ecNumber evidence="3 9">5.3.1.24</ecNumber>
    </recommendedName>
</protein>
<dbReference type="InterPro" id="IPR044643">
    <property type="entry name" value="TrpF_fam"/>
</dbReference>
<keyword evidence="8 9" id="KW-0413">Isomerase</keyword>
<name>A0AB39VJP5_9FUSO</name>
<sequence length="226" mass="25641">MEKNKTLLKICGIRSIEEMDELKGLNIDYVGCIFAKSPRQVNIEIASQIVKIAHKNEKKVVGVFVNAMIRDIVRIVETLKIDVVQLHGNETAEYCEELGKALERIHKNYLNDLKNDVKSIKDKTVIWKSFAVKNKLPNINDYKSFIEYPLFETKGEKAGGNGKTFNWQILKEVSPYSFILAGGISTENVEAAISYRPAVVDVNSKVEIDNRKNKKLVEKIIEIVKS</sequence>
<keyword evidence="6 9" id="KW-0822">Tryptophan biosynthesis</keyword>
<dbReference type="InterPro" id="IPR001240">
    <property type="entry name" value="PRAI_dom"/>
</dbReference>
<dbReference type="HAMAP" id="MF_00135">
    <property type="entry name" value="PRAI"/>
    <property type="match status" value="1"/>
</dbReference>
<evidence type="ECO:0000256" key="3">
    <source>
        <dbReference type="ARBA" id="ARBA00012572"/>
    </source>
</evidence>
<dbReference type="EC" id="5.3.1.24" evidence="3 9"/>
<gene>
    <name evidence="9" type="primary">trpF</name>
    <name evidence="11" type="ORF">AB8B22_04120</name>
</gene>
<evidence type="ECO:0000256" key="5">
    <source>
        <dbReference type="ARBA" id="ARBA00022605"/>
    </source>
</evidence>
<evidence type="ECO:0000256" key="2">
    <source>
        <dbReference type="ARBA" id="ARBA00004664"/>
    </source>
</evidence>
<evidence type="ECO:0000256" key="8">
    <source>
        <dbReference type="ARBA" id="ARBA00023235"/>
    </source>
</evidence>
<dbReference type="CDD" id="cd00405">
    <property type="entry name" value="PRAI"/>
    <property type="match status" value="1"/>
</dbReference>
<dbReference type="InterPro" id="IPR011060">
    <property type="entry name" value="RibuloseP-bd_barrel"/>
</dbReference>
<comment type="pathway">
    <text evidence="2 9">Amino-acid biosynthesis; L-tryptophan biosynthesis; L-tryptophan from chorismate: step 3/5.</text>
</comment>
<dbReference type="PANTHER" id="PTHR42894:SF1">
    <property type="entry name" value="N-(5'-PHOSPHORIBOSYL)ANTHRANILATE ISOMERASE"/>
    <property type="match status" value="1"/>
</dbReference>
<dbReference type="RefSeq" id="WP_369711762.1">
    <property type="nucleotide sequence ID" value="NZ_CP165644.1"/>
</dbReference>
<evidence type="ECO:0000256" key="6">
    <source>
        <dbReference type="ARBA" id="ARBA00022822"/>
    </source>
</evidence>
<evidence type="ECO:0000256" key="4">
    <source>
        <dbReference type="ARBA" id="ARBA00022272"/>
    </source>
</evidence>
<evidence type="ECO:0000313" key="11">
    <source>
        <dbReference type="EMBL" id="XDU67606.1"/>
    </source>
</evidence>
<evidence type="ECO:0000256" key="9">
    <source>
        <dbReference type="HAMAP-Rule" id="MF_00135"/>
    </source>
</evidence>
<keyword evidence="7 9" id="KW-0057">Aromatic amino acid biosynthesis</keyword>
<evidence type="ECO:0000256" key="1">
    <source>
        <dbReference type="ARBA" id="ARBA00001164"/>
    </source>
</evidence>
<dbReference type="Pfam" id="PF00697">
    <property type="entry name" value="PRAI"/>
    <property type="match status" value="1"/>
</dbReference>
<accession>A0AB39VJP5</accession>
<comment type="catalytic activity">
    <reaction evidence="1 9">
        <text>N-(5-phospho-beta-D-ribosyl)anthranilate = 1-(2-carboxyphenylamino)-1-deoxy-D-ribulose 5-phosphate</text>
        <dbReference type="Rhea" id="RHEA:21540"/>
        <dbReference type="ChEBI" id="CHEBI:18277"/>
        <dbReference type="ChEBI" id="CHEBI:58613"/>
        <dbReference type="EC" id="5.3.1.24"/>
    </reaction>
</comment>
<dbReference type="GO" id="GO:0004640">
    <property type="term" value="F:phosphoribosylanthranilate isomerase activity"/>
    <property type="evidence" value="ECO:0007669"/>
    <property type="project" value="UniProtKB-UniRule"/>
</dbReference>
<dbReference type="SUPFAM" id="SSF51366">
    <property type="entry name" value="Ribulose-phoshate binding barrel"/>
    <property type="match status" value="1"/>
</dbReference>
<dbReference type="GO" id="GO:0000162">
    <property type="term" value="P:L-tryptophan biosynthetic process"/>
    <property type="evidence" value="ECO:0007669"/>
    <property type="project" value="UniProtKB-UniRule"/>
</dbReference>
<dbReference type="InterPro" id="IPR013785">
    <property type="entry name" value="Aldolase_TIM"/>
</dbReference>
<dbReference type="PANTHER" id="PTHR42894">
    <property type="entry name" value="N-(5'-PHOSPHORIBOSYL)ANTHRANILATE ISOMERASE"/>
    <property type="match status" value="1"/>
</dbReference>
<proteinExistence type="inferred from homology"/>
<evidence type="ECO:0000256" key="7">
    <source>
        <dbReference type="ARBA" id="ARBA00023141"/>
    </source>
</evidence>
<dbReference type="EMBL" id="CP165644">
    <property type="protein sequence ID" value="XDU67606.1"/>
    <property type="molecule type" value="Genomic_DNA"/>
</dbReference>
<dbReference type="KEGG" id="lrug:AB8B22_04120"/>
<feature type="domain" description="N-(5'phosphoribosyl) anthranilate isomerase (PRAI)" evidence="10">
    <location>
        <begin position="8"/>
        <end position="222"/>
    </location>
</feature>
<comment type="similarity">
    <text evidence="9">Belongs to the TrpF family.</text>
</comment>
<evidence type="ECO:0000259" key="10">
    <source>
        <dbReference type="Pfam" id="PF00697"/>
    </source>
</evidence>
<organism evidence="11">
    <name type="scientific">Leptotrichia rugosa</name>
    <dbReference type="NCBI Taxonomy" id="3239302"/>
    <lineage>
        <taxon>Bacteria</taxon>
        <taxon>Fusobacteriati</taxon>
        <taxon>Fusobacteriota</taxon>
        <taxon>Fusobacteriia</taxon>
        <taxon>Fusobacteriales</taxon>
        <taxon>Leptotrichiaceae</taxon>
        <taxon>Leptotrichia</taxon>
    </lineage>
</organism>
<dbReference type="Gene3D" id="3.20.20.70">
    <property type="entry name" value="Aldolase class I"/>
    <property type="match status" value="1"/>
</dbReference>
<reference evidence="11" key="1">
    <citation type="submission" date="2024-07" db="EMBL/GenBank/DDBJ databases">
        <authorList>
            <person name="Li X.-J."/>
            <person name="Wang X."/>
        </authorList>
    </citation>
    <scope>NUCLEOTIDE SEQUENCE</scope>
    <source>
        <strain evidence="11">HSP-334</strain>
    </source>
</reference>
<dbReference type="AlphaFoldDB" id="A0AB39VJP5"/>
<keyword evidence="5 9" id="KW-0028">Amino-acid biosynthesis</keyword>